<gene>
    <name evidence="3" type="ORF">H0E87_030189</name>
</gene>
<dbReference type="InterPro" id="IPR004183">
    <property type="entry name" value="Xdiol_dOase_suB"/>
</dbReference>
<dbReference type="AlphaFoldDB" id="A0A8T2WIV9"/>
<keyword evidence="1" id="KW-0560">Oxidoreductase</keyword>
<dbReference type="Pfam" id="PF02900">
    <property type="entry name" value="LigB"/>
    <property type="match status" value="1"/>
</dbReference>
<name>A0A8T2WIV9_POPDE</name>
<dbReference type="PANTHER" id="PTHR30096:SF0">
    <property type="entry name" value="4,5-DOPA DIOXYGENASE EXTRADIOL-LIKE PROTEIN"/>
    <property type="match status" value="1"/>
</dbReference>
<sequence length="195" mass="22167">MALMETFYLSHGAPTLAIDETAPTRQFFKSWQQSVYKEKPSFILVISAHWETEPTVNVVDRNDTIHDFYGFPKPLYQKGAGTIDLEPCLTHTSAVEPALAPVAVEQTMITCAAASVHEETDKFQSHHPHSSNGEKQDCDNVLFDVFRWSRCKKPQPQKVMQSVGIPLEHVEADCNICDFEQVLEENLDWEDVQWS</sequence>
<dbReference type="Gene3D" id="3.40.830.10">
    <property type="entry name" value="LigB-like"/>
    <property type="match status" value="1"/>
</dbReference>
<dbReference type="PANTHER" id="PTHR30096">
    <property type="entry name" value="4,5-DOPA DIOXYGENASE EXTRADIOL-LIKE PROTEIN"/>
    <property type="match status" value="1"/>
</dbReference>
<organism evidence="3 4">
    <name type="scientific">Populus deltoides</name>
    <name type="common">Eastern poplar</name>
    <name type="synonym">Eastern cottonwood</name>
    <dbReference type="NCBI Taxonomy" id="3696"/>
    <lineage>
        <taxon>Eukaryota</taxon>
        <taxon>Viridiplantae</taxon>
        <taxon>Streptophyta</taxon>
        <taxon>Embryophyta</taxon>
        <taxon>Tracheophyta</taxon>
        <taxon>Spermatophyta</taxon>
        <taxon>Magnoliopsida</taxon>
        <taxon>eudicotyledons</taxon>
        <taxon>Gunneridae</taxon>
        <taxon>Pentapetalae</taxon>
        <taxon>rosids</taxon>
        <taxon>fabids</taxon>
        <taxon>Malpighiales</taxon>
        <taxon>Salicaceae</taxon>
        <taxon>Saliceae</taxon>
        <taxon>Populus</taxon>
    </lineage>
</organism>
<keyword evidence="4" id="KW-1185">Reference proteome</keyword>
<evidence type="ECO:0000313" key="4">
    <source>
        <dbReference type="Proteomes" id="UP000807159"/>
    </source>
</evidence>
<evidence type="ECO:0000259" key="2">
    <source>
        <dbReference type="Pfam" id="PF02900"/>
    </source>
</evidence>
<dbReference type="EMBL" id="JACEGQ020000019">
    <property type="protein sequence ID" value="KAH8479881.1"/>
    <property type="molecule type" value="Genomic_DNA"/>
</dbReference>
<protein>
    <recommendedName>
        <fullName evidence="2">Extradiol ring-cleavage dioxygenase class III enzyme subunit B domain-containing protein</fullName>
    </recommendedName>
</protein>
<dbReference type="GO" id="GO:0008198">
    <property type="term" value="F:ferrous iron binding"/>
    <property type="evidence" value="ECO:0007669"/>
    <property type="project" value="InterPro"/>
</dbReference>
<comment type="caution">
    <text evidence="3">The sequence shown here is derived from an EMBL/GenBank/DDBJ whole genome shotgun (WGS) entry which is preliminary data.</text>
</comment>
<feature type="domain" description="Extradiol ring-cleavage dioxygenase class III enzyme subunit B" evidence="2">
    <location>
        <begin position="6"/>
        <end position="71"/>
    </location>
</feature>
<reference evidence="3" key="1">
    <citation type="journal article" date="2021" name="J. Hered.">
        <title>Genome Assembly of Salicaceae Populus deltoides (Eastern Cottonwood) I-69 Based on Nanopore Sequencing and Hi-C Technologies.</title>
        <authorList>
            <person name="Bai S."/>
            <person name="Wu H."/>
            <person name="Zhang J."/>
            <person name="Pan Z."/>
            <person name="Zhao W."/>
            <person name="Li Z."/>
            <person name="Tong C."/>
        </authorList>
    </citation>
    <scope>NUCLEOTIDE SEQUENCE</scope>
    <source>
        <tissue evidence="3">Leaf</tissue>
    </source>
</reference>
<dbReference type="SUPFAM" id="SSF53213">
    <property type="entry name" value="LigB-like"/>
    <property type="match status" value="1"/>
</dbReference>
<evidence type="ECO:0000313" key="3">
    <source>
        <dbReference type="EMBL" id="KAH8479881.1"/>
    </source>
</evidence>
<evidence type="ECO:0000256" key="1">
    <source>
        <dbReference type="ARBA" id="ARBA00023002"/>
    </source>
</evidence>
<dbReference type="GO" id="GO:0016702">
    <property type="term" value="F:oxidoreductase activity, acting on single donors with incorporation of molecular oxygen, incorporation of two atoms of oxygen"/>
    <property type="evidence" value="ECO:0007669"/>
    <property type="project" value="UniProtKB-ARBA"/>
</dbReference>
<dbReference type="Proteomes" id="UP000807159">
    <property type="component" value="Chromosome 19"/>
</dbReference>
<accession>A0A8T2WIV9</accession>
<proteinExistence type="predicted"/>